<reference evidence="1" key="1">
    <citation type="submission" date="2021-04" db="EMBL/GenBank/DDBJ databases">
        <title>Luteolibacter sp. 32A isolated from the skin of an Anderson's salamander (Ambystoma andersonii).</title>
        <authorList>
            <person name="Spergser J."/>
            <person name="Busse H.-J."/>
        </authorList>
    </citation>
    <scope>NUCLEOTIDE SEQUENCE</scope>
    <source>
        <strain evidence="1">32A</strain>
    </source>
</reference>
<accession>A0A975IZ72</accession>
<dbReference type="PANTHER" id="PTHR21174:SF0">
    <property type="entry name" value="HD PHOSPHOHYDROLASE FAMILY PROTEIN-RELATED"/>
    <property type="match status" value="1"/>
</dbReference>
<evidence type="ECO:0008006" key="3">
    <source>
        <dbReference type="Google" id="ProtNLM"/>
    </source>
</evidence>
<organism evidence="1 2">
    <name type="scientific">Luteolibacter ambystomatis</name>
    <dbReference type="NCBI Taxonomy" id="2824561"/>
    <lineage>
        <taxon>Bacteria</taxon>
        <taxon>Pseudomonadati</taxon>
        <taxon>Verrucomicrobiota</taxon>
        <taxon>Verrucomicrobiia</taxon>
        <taxon>Verrucomicrobiales</taxon>
        <taxon>Verrucomicrobiaceae</taxon>
        <taxon>Luteolibacter</taxon>
    </lineage>
</organism>
<dbReference type="RefSeq" id="WP_211631305.1">
    <property type="nucleotide sequence ID" value="NZ_CP073100.1"/>
</dbReference>
<dbReference type="PIRSF" id="PIRSF035170">
    <property type="entry name" value="HD_phosphohydro"/>
    <property type="match status" value="1"/>
</dbReference>
<proteinExistence type="predicted"/>
<gene>
    <name evidence="1" type="ORF">KBB96_20215</name>
</gene>
<dbReference type="AlphaFoldDB" id="A0A975IZ72"/>
<dbReference type="SUPFAM" id="SSF109604">
    <property type="entry name" value="HD-domain/PDEase-like"/>
    <property type="match status" value="1"/>
</dbReference>
<protein>
    <recommendedName>
        <fullName evidence="3">N-methyl-D-aspartate receptor NMDAR2C subunit</fullName>
    </recommendedName>
</protein>
<dbReference type="PANTHER" id="PTHR21174">
    <property type="match status" value="1"/>
</dbReference>
<name>A0A975IZ72_9BACT</name>
<dbReference type="InterPro" id="IPR009218">
    <property type="entry name" value="HD_phosphohydro"/>
</dbReference>
<dbReference type="Proteomes" id="UP000676169">
    <property type="component" value="Chromosome"/>
</dbReference>
<keyword evidence="2" id="KW-1185">Reference proteome</keyword>
<dbReference type="KEGG" id="lamb:KBB96_20215"/>
<evidence type="ECO:0000313" key="2">
    <source>
        <dbReference type="Proteomes" id="UP000676169"/>
    </source>
</evidence>
<sequence>MKSRFLMWCIAAGADGESAGLLWLDLGSRYSEPHRHYHTLDHIEASLAHLDEVEVNPAVEGAIWFHDVVYDPTRDDNEAQSAAFFLETTRPWIDPSFAERVHRLILATDFRVAREDDPDEWLMTDIDLAILAAEASEYDAYAKAIRQEYAHVPDEEFRRGRLAVMQRFLEEPVYRSEAFRSREETARENIRRELAALAGG</sequence>
<dbReference type="EMBL" id="CP073100">
    <property type="protein sequence ID" value="QUE51166.1"/>
    <property type="molecule type" value="Genomic_DNA"/>
</dbReference>
<evidence type="ECO:0000313" key="1">
    <source>
        <dbReference type="EMBL" id="QUE51166.1"/>
    </source>
</evidence>